<proteinExistence type="inferred from homology"/>
<dbReference type="GO" id="GO:0005739">
    <property type="term" value="C:mitochondrion"/>
    <property type="evidence" value="ECO:0007669"/>
    <property type="project" value="TreeGrafter"/>
</dbReference>
<evidence type="ECO:0000256" key="3">
    <source>
        <dbReference type="ARBA" id="ARBA00022840"/>
    </source>
</evidence>
<name>A0A1W0A6M5_9STRA</name>
<dbReference type="SUPFAM" id="SSF100950">
    <property type="entry name" value="NagB/RpiA/CoA transferase-like"/>
    <property type="match status" value="1"/>
</dbReference>
<comment type="caution">
    <text evidence="6">The sequence shown here is derived from an EMBL/GenBank/DDBJ whole genome shotgun (WGS) entry which is preliminary data.</text>
</comment>
<evidence type="ECO:0000313" key="6">
    <source>
        <dbReference type="EMBL" id="OQS05849.1"/>
    </source>
</evidence>
<comment type="similarity">
    <text evidence="1">Belongs to the 5-formyltetrahydrofolate cyclo-ligase family.</text>
</comment>
<dbReference type="PANTHER" id="PTHR23407:SF1">
    <property type="entry name" value="5-FORMYLTETRAHYDROFOLATE CYCLO-LIGASE"/>
    <property type="match status" value="1"/>
</dbReference>
<reference evidence="6 7" key="1">
    <citation type="journal article" date="2014" name="Genome Biol. Evol.">
        <title>The secreted proteins of Achlya hypogyna and Thraustotheca clavata identify the ancestral oomycete secretome and reveal gene acquisitions by horizontal gene transfer.</title>
        <authorList>
            <person name="Misner I."/>
            <person name="Blouin N."/>
            <person name="Leonard G."/>
            <person name="Richards T.A."/>
            <person name="Lane C.E."/>
        </authorList>
    </citation>
    <scope>NUCLEOTIDE SEQUENCE [LARGE SCALE GENOMIC DNA]</scope>
    <source>
        <strain evidence="6 7">ATCC 34112</strain>
    </source>
</reference>
<dbReference type="GO" id="GO:0005524">
    <property type="term" value="F:ATP binding"/>
    <property type="evidence" value="ECO:0007669"/>
    <property type="project" value="UniProtKB-KW"/>
</dbReference>
<dbReference type="GO" id="GO:0009396">
    <property type="term" value="P:folic acid-containing compound biosynthetic process"/>
    <property type="evidence" value="ECO:0007669"/>
    <property type="project" value="TreeGrafter"/>
</dbReference>
<dbReference type="STRING" id="74557.A0A1W0A6M5"/>
<organism evidence="6 7">
    <name type="scientific">Thraustotheca clavata</name>
    <dbReference type="NCBI Taxonomy" id="74557"/>
    <lineage>
        <taxon>Eukaryota</taxon>
        <taxon>Sar</taxon>
        <taxon>Stramenopiles</taxon>
        <taxon>Oomycota</taxon>
        <taxon>Saprolegniomycetes</taxon>
        <taxon>Saprolegniales</taxon>
        <taxon>Achlyaceae</taxon>
        <taxon>Thraustotheca</taxon>
    </lineage>
</organism>
<gene>
    <name evidence="6" type="ORF">THRCLA_02065</name>
</gene>
<dbReference type="PANTHER" id="PTHR23407">
    <property type="entry name" value="ATPASE INHIBITOR/5-FORMYLTETRAHYDROFOLATE CYCLO-LIGASE"/>
    <property type="match status" value="1"/>
</dbReference>
<keyword evidence="7" id="KW-1185">Reference proteome</keyword>
<dbReference type="GO" id="GO:0035999">
    <property type="term" value="P:tetrahydrofolate interconversion"/>
    <property type="evidence" value="ECO:0007669"/>
    <property type="project" value="TreeGrafter"/>
</dbReference>
<dbReference type="OrthoDB" id="58467at2759"/>
<dbReference type="Gene3D" id="3.40.50.10420">
    <property type="entry name" value="NagB/RpiA/CoA transferase-like"/>
    <property type="match status" value="1"/>
</dbReference>
<dbReference type="InterPro" id="IPR002698">
    <property type="entry name" value="FTHF_cligase"/>
</dbReference>
<dbReference type="EC" id="6.3.3.2" evidence="5"/>
<dbReference type="AlphaFoldDB" id="A0A1W0A6M5"/>
<dbReference type="NCBIfam" id="TIGR02727">
    <property type="entry name" value="MTHFS_bact"/>
    <property type="match status" value="1"/>
</dbReference>
<evidence type="ECO:0000256" key="4">
    <source>
        <dbReference type="ARBA" id="ARBA00036539"/>
    </source>
</evidence>
<keyword evidence="3" id="KW-0067">ATP-binding</keyword>
<comment type="catalytic activity">
    <reaction evidence="4">
        <text>(6S)-5-formyl-5,6,7,8-tetrahydrofolate + ATP = (6R)-5,10-methenyltetrahydrofolate + ADP + phosphate</text>
        <dbReference type="Rhea" id="RHEA:10488"/>
        <dbReference type="ChEBI" id="CHEBI:30616"/>
        <dbReference type="ChEBI" id="CHEBI:43474"/>
        <dbReference type="ChEBI" id="CHEBI:57455"/>
        <dbReference type="ChEBI" id="CHEBI:57457"/>
        <dbReference type="ChEBI" id="CHEBI:456216"/>
        <dbReference type="EC" id="6.3.3.2"/>
    </reaction>
</comment>
<dbReference type="GO" id="GO:0030272">
    <property type="term" value="F:5-formyltetrahydrofolate cyclo-ligase activity"/>
    <property type="evidence" value="ECO:0007669"/>
    <property type="project" value="UniProtKB-EC"/>
</dbReference>
<evidence type="ECO:0000256" key="5">
    <source>
        <dbReference type="ARBA" id="ARBA00038966"/>
    </source>
</evidence>
<dbReference type="EMBL" id="JNBS01000409">
    <property type="protein sequence ID" value="OQS05849.1"/>
    <property type="molecule type" value="Genomic_DNA"/>
</dbReference>
<keyword evidence="2" id="KW-0547">Nucleotide-binding</keyword>
<keyword evidence="6" id="KW-0436">Ligase</keyword>
<dbReference type="InterPro" id="IPR037171">
    <property type="entry name" value="NagB/RpiA_transferase-like"/>
</dbReference>
<dbReference type="Proteomes" id="UP000243217">
    <property type="component" value="Unassembled WGS sequence"/>
</dbReference>
<sequence>MYRFVREFPCCTDELFRSDYIRTNKAGGLKSLRCFPHCCRGHRTKTFCGTGVKVETDAKECTMVFSYFACNEYDHEKQQRITTSPFGQHDKEELTFEFQVGKQYRIVDFEAKIKTKDNLFGQVFPGHRQVTKDGKQEFVINGDRQCWHYGWFSSRVGNKYTHCLKVFFFRPLENSNEIECIGTIQSNDFHIRSSRVVRKKTRLERRFAASNAPSPADGDEVVNYDLGLFLKLRSSTRSSRAHPHPQNLSLKRPNPTLGNAVGFIILSLCLTYAIDILCLLNPNSPRVTDKVAKHQHVSPATTPIHGRVTLDLQHPVNQLESLVHRSNDIYFVVQVLSRVADFHTDGNVRKYFSLTPFHFFFVKSLTLELPLSCPRITCGSVMEKLLTILVDGVEKAIENGFLAKLRDYVMCHPTDIASAYSEFLGYFERELIAMGPQFPEPYTCTNMTMLAEGLATAFAAELGEKYKDLLPSRVYVAETASSSMVESLYLGKEFAAAIAASSASPQWSPTLKNNAFSSLTGKWTRLSLQCQMQPQRHPAWLYRLLTDVASRIWSIDDRGDEMLILWPGSVGTSHIIHKLCGKHRCLNQSPYGLRSECTQLVGYLGKRNFRDNTVTLEYYYWPADTNDTTSMRKRLTRHFRTHPDHPHLLEIHNVLEVCRMPEDANAISNAIDQLTYPGAWRLESSSMDTYERTPYVYLSMENEAMTSPMLDAILADKKRFYVPKVTGKHSQDMVMLEAYSSADLASFPKNKWGIPEPAFEDQDGKKRNDALNMLDLDLILVPGVAFDSKCNRLGHGKGYYDCFFQRYFELNHGKLPVTIGIALSAQMIENVPTSEHDKVLDMIATPEGIIYS</sequence>
<evidence type="ECO:0000256" key="1">
    <source>
        <dbReference type="ARBA" id="ARBA00010638"/>
    </source>
</evidence>
<dbReference type="InterPro" id="IPR024185">
    <property type="entry name" value="FTHF_cligase-like_sf"/>
</dbReference>
<evidence type="ECO:0000256" key="2">
    <source>
        <dbReference type="ARBA" id="ARBA00022741"/>
    </source>
</evidence>
<protein>
    <recommendedName>
        <fullName evidence="5">5-formyltetrahydrofolate cyclo-ligase</fullName>
        <ecNumber evidence="5">6.3.3.2</ecNumber>
    </recommendedName>
</protein>
<accession>A0A1W0A6M5</accession>
<dbReference type="Pfam" id="PF01812">
    <property type="entry name" value="5-FTHF_cyc-lig"/>
    <property type="match status" value="1"/>
</dbReference>
<evidence type="ECO:0000313" key="7">
    <source>
        <dbReference type="Proteomes" id="UP000243217"/>
    </source>
</evidence>